<keyword evidence="2" id="KW-0732">Signal</keyword>
<feature type="compositionally biased region" description="Basic and acidic residues" evidence="1">
    <location>
        <begin position="49"/>
        <end position="81"/>
    </location>
</feature>
<name>A0A6C2TXH0_PONDE</name>
<evidence type="ECO:0000313" key="3">
    <source>
        <dbReference type="EMBL" id="VGO12330.1"/>
    </source>
</evidence>
<evidence type="ECO:0000313" key="4">
    <source>
        <dbReference type="Proteomes" id="UP000366872"/>
    </source>
</evidence>
<keyword evidence="4" id="KW-1185">Reference proteome</keyword>
<reference evidence="3 4" key="1">
    <citation type="submission" date="2019-04" db="EMBL/GenBank/DDBJ databases">
        <authorList>
            <person name="Van Vliet M D."/>
        </authorList>
    </citation>
    <scope>NUCLEOTIDE SEQUENCE [LARGE SCALE GENOMIC DNA]</scope>
    <source>
        <strain evidence="3 4">F1</strain>
    </source>
</reference>
<proteinExistence type="predicted"/>
<gene>
    <name evidence="3" type="ORF">PDESU_00882</name>
</gene>
<accession>A0A6C2TXH0</accession>
<protein>
    <recommendedName>
        <fullName evidence="5">EF-hand domain-containing protein</fullName>
    </recommendedName>
</protein>
<dbReference type="Proteomes" id="UP000366872">
    <property type="component" value="Unassembled WGS sequence"/>
</dbReference>
<sequence>MKKLFILALIACIGITVQAGEKKKDEGKGKPKVTTKESYVAWRKAEAEKAGKKFDQAAAEAHFDKRDKNKDGKLTGDEKGKPKGKKKKGAEKEEVAEKK</sequence>
<dbReference type="RefSeq" id="WP_136078005.1">
    <property type="nucleotide sequence ID" value="NZ_CAAHFG010000001.1"/>
</dbReference>
<evidence type="ECO:0008006" key="5">
    <source>
        <dbReference type="Google" id="ProtNLM"/>
    </source>
</evidence>
<feature type="chain" id="PRO_5025379317" description="EF-hand domain-containing protein" evidence="2">
    <location>
        <begin position="20"/>
        <end position="99"/>
    </location>
</feature>
<feature type="compositionally biased region" description="Basic and acidic residues" evidence="1">
    <location>
        <begin position="90"/>
        <end position="99"/>
    </location>
</feature>
<organism evidence="3 4">
    <name type="scientific">Pontiella desulfatans</name>
    <dbReference type="NCBI Taxonomy" id="2750659"/>
    <lineage>
        <taxon>Bacteria</taxon>
        <taxon>Pseudomonadati</taxon>
        <taxon>Kiritimatiellota</taxon>
        <taxon>Kiritimatiellia</taxon>
        <taxon>Kiritimatiellales</taxon>
        <taxon>Pontiellaceae</taxon>
        <taxon>Pontiella</taxon>
    </lineage>
</organism>
<evidence type="ECO:0000256" key="1">
    <source>
        <dbReference type="SAM" id="MobiDB-lite"/>
    </source>
</evidence>
<feature type="region of interest" description="Disordered" evidence="1">
    <location>
        <begin position="49"/>
        <end position="99"/>
    </location>
</feature>
<evidence type="ECO:0000256" key="2">
    <source>
        <dbReference type="SAM" id="SignalP"/>
    </source>
</evidence>
<dbReference type="AlphaFoldDB" id="A0A6C2TXH0"/>
<dbReference type="EMBL" id="CAAHFG010000001">
    <property type="protein sequence ID" value="VGO12330.1"/>
    <property type="molecule type" value="Genomic_DNA"/>
</dbReference>
<feature type="signal peptide" evidence="2">
    <location>
        <begin position="1"/>
        <end position="19"/>
    </location>
</feature>